<dbReference type="PANTHER" id="PTHR24291:SF201">
    <property type="entry name" value="CYTOCHROME P450, FAMILY 4, SUBFAMILY B, POLYPEPTIDE 7"/>
    <property type="match status" value="1"/>
</dbReference>
<keyword evidence="7 11" id="KW-0479">Metal-binding</keyword>
<dbReference type="GO" id="GO:0005789">
    <property type="term" value="C:endoplasmic reticulum membrane"/>
    <property type="evidence" value="ECO:0007669"/>
    <property type="project" value="UniProtKB-SubCell"/>
</dbReference>
<evidence type="ECO:0000256" key="4">
    <source>
        <dbReference type="ARBA" id="ARBA00004406"/>
    </source>
</evidence>
<keyword evidence="9 11" id="KW-0408">Iron</keyword>
<comment type="subcellular location">
    <subcellularLocation>
        <location evidence="4">Endoplasmic reticulum membrane</location>
        <topology evidence="4">Peripheral membrane protein</topology>
    </subcellularLocation>
    <subcellularLocation>
        <location evidence="3">Microsome membrane</location>
        <topology evidence="3">Peripheral membrane protein</topology>
    </subcellularLocation>
</comment>
<evidence type="ECO:0000313" key="14">
    <source>
        <dbReference type="EMBL" id="KAK7865493.1"/>
    </source>
</evidence>
<evidence type="ECO:0000313" key="15">
    <source>
        <dbReference type="Proteomes" id="UP001378592"/>
    </source>
</evidence>
<evidence type="ECO:0000256" key="6">
    <source>
        <dbReference type="ARBA" id="ARBA00022617"/>
    </source>
</evidence>
<comment type="similarity">
    <text evidence="5">Belongs to the cytochrome P450 family.</text>
</comment>
<evidence type="ECO:0000256" key="9">
    <source>
        <dbReference type="ARBA" id="ARBA00023004"/>
    </source>
</evidence>
<evidence type="ECO:0000256" key="11">
    <source>
        <dbReference type="PIRSR" id="PIRSR602403-1"/>
    </source>
</evidence>
<feature type="region of interest" description="Disordered" evidence="12">
    <location>
        <begin position="279"/>
        <end position="298"/>
    </location>
</feature>
<dbReference type="Pfam" id="PF00067">
    <property type="entry name" value="p450"/>
    <property type="match status" value="1"/>
</dbReference>
<proteinExistence type="inferred from homology"/>
<evidence type="ECO:0000256" key="3">
    <source>
        <dbReference type="ARBA" id="ARBA00004174"/>
    </source>
</evidence>
<keyword evidence="8" id="KW-0560">Oxidoreductase</keyword>
<name>A0AAN9VKD4_9ORTH</name>
<evidence type="ECO:0000256" key="8">
    <source>
        <dbReference type="ARBA" id="ARBA00023002"/>
    </source>
</evidence>
<evidence type="ECO:0000256" key="10">
    <source>
        <dbReference type="ARBA" id="ARBA00023033"/>
    </source>
</evidence>
<feature type="signal peptide" evidence="13">
    <location>
        <begin position="1"/>
        <end position="18"/>
    </location>
</feature>
<accession>A0AAN9VKD4</accession>
<keyword evidence="10" id="KW-0503">Monooxygenase</keyword>
<dbReference type="GO" id="GO:0005506">
    <property type="term" value="F:iron ion binding"/>
    <property type="evidence" value="ECO:0007669"/>
    <property type="project" value="InterPro"/>
</dbReference>
<dbReference type="PRINTS" id="PR00465">
    <property type="entry name" value="EP450IV"/>
</dbReference>
<comment type="cofactor">
    <cofactor evidence="1 11">
        <name>heme</name>
        <dbReference type="ChEBI" id="CHEBI:30413"/>
    </cofactor>
</comment>
<dbReference type="AlphaFoldDB" id="A0AAN9VKD4"/>
<dbReference type="PRINTS" id="PR00385">
    <property type="entry name" value="P450"/>
</dbReference>
<dbReference type="EMBL" id="JAZDUA010000175">
    <property type="protein sequence ID" value="KAK7865493.1"/>
    <property type="molecule type" value="Genomic_DNA"/>
</dbReference>
<evidence type="ECO:0000256" key="7">
    <source>
        <dbReference type="ARBA" id="ARBA00022723"/>
    </source>
</evidence>
<feature type="binding site" description="axial binding residue" evidence="11">
    <location>
        <position position="475"/>
    </location>
    <ligand>
        <name>heme</name>
        <dbReference type="ChEBI" id="CHEBI:30413"/>
    </ligand>
    <ligandPart>
        <name>Fe</name>
        <dbReference type="ChEBI" id="CHEBI:18248"/>
    </ligandPart>
</feature>
<evidence type="ECO:0000256" key="12">
    <source>
        <dbReference type="SAM" id="MobiDB-lite"/>
    </source>
</evidence>
<feature type="chain" id="PRO_5043052078" description="Cytochrome P450" evidence="13">
    <location>
        <begin position="19"/>
        <end position="527"/>
    </location>
</feature>
<comment type="caution">
    <text evidence="14">The sequence shown here is derived from an EMBL/GenBank/DDBJ whole genome shotgun (WGS) entry which is preliminary data.</text>
</comment>
<dbReference type="GO" id="GO:0020037">
    <property type="term" value="F:heme binding"/>
    <property type="evidence" value="ECO:0007669"/>
    <property type="project" value="InterPro"/>
</dbReference>
<protein>
    <recommendedName>
        <fullName evidence="16">Cytochrome P450</fullName>
    </recommendedName>
</protein>
<dbReference type="GO" id="GO:0016705">
    <property type="term" value="F:oxidoreductase activity, acting on paired donors, with incorporation or reduction of molecular oxygen"/>
    <property type="evidence" value="ECO:0007669"/>
    <property type="project" value="InterPro"/>
</dbReference>
<keyword evidence="13" id="KW-0732">Signal</keyword>
<evidence type="ECO:0000256" key="2">
    <source>
        <dbReference type="ARBA" id="ARBA00003690"/>
    </source>
</evidence>
<dbReference type="InterPro" id="IPR001128">
    <property type="entry name" value="Cyt_P450"/>
</dbReference>
<dbReference type="InterPro" id="IPR050196">
    <property type="entry name" value="Cytochrome_P450_Monoox"/>
</dbReference>
<comment type="function">
    <text evidence="2">May be involved in the metabolism of insect hormones and in the breakdown of synthetic insecticides.</text>
</comment>
<dbReference type="Proteomes" id="UP001378592">
    <property type="component" value="Unassembled WGS sequence"/>
</dbReference>
<dbReference type="PANTHER" id="PTHR24291">
    <property type="entry name" value="CYTOCHROME P450 FAMILY 4"/>
    <property type="match status" value="1"/>
</dbReference>
<evidence type="ECO:0000256" key="1">
    <source>
        <dbReference type="ARBA" id="ARBA00001971"/>
    </source>
</evidence>
<evidence type="ECO:0008006" key="16">
    <source>
        <dbReference type="Google" id="ProtNLM"/>
    </source>
</evidence>
<keyword evidence="15" id="KW-1185">Reference proteome</keyword>
<dbReference type="SUPFAM" id="SSF48264">
    <property type="entry name" value="Cytochrome P450"/>
    <property type="match status" value="1"/>
</dbReference>
<evidence type="ECO:0000256" key="13">
    <source>
        <dbReference type="SAM" id="SignalP"/>
    </source>
</evidence>
<gene>
    <name evidence="14" type="ORF">R5R35_014609</name>
</gene>
<reference evidence="14 15" key="1">
    <citation type="submission" date="2024-03" db="EMBL/GenBank/DDBJ databases">
        <title>The genome assembly and annotation of the cricket Gryllus longicercus Weissman &amp; Gray.</title>
        <authorList>
            <person name="Szrajer S."/>
            <person name="Gray D."/>
            <person name="Ylla G."/>
        </authorList>
    </citation>
    <scope>NUCLEOTIDE SEQUENCE [LARGE SCALE GENOMIC DNA]</scope>
    <source>
        <strain evidence="14">DAG 2021-001</strain>
        <tissue evidence="14">Whole body minus gut</tissue>
    </source>
</reference>
<dbReference type="InterPro" id="IPR002403">
    <property type="entry name" value="Cyt_P450_E_grp-IV"/>
</dbReference>
<organism evidence="14 15">
    <name type="scientific">Gryllus longicercus</name>
    <dbReference type="NCBI Taxonomy" id="2509291"/>
    <lineage>
        <taxon>Eukaryota</taxon>
        <taxon>Metazoa</taxon>
        <taxon>Ecdysozoa</taxon>
        <taxon>Arthropoda</taxon>
        <taxon>Hexapoda</taxon>
        <taxon>Insecta</taxon>
        <taxon>Pterygota</taxon>
        <taxon>Neoptera</taxon>
        <taxon>Polyneoptera</taxon>
        <taxon>Orthoptera</taxon>
        <taxon>Ensifera</taxon>
        <taxon>Gryllidea</taxon>
        <taxon>Grylloidea</taxon>
        <taxon>Gryllidae</taxon>
        <taxon>Gryllinae</taxon>
        <taxon>Gryllus</taxon>
    </lineage>
</organism>
<keyword evidence="6 11" id="KW-0349">Heme</keyword>
<dbReference type="Gene3D" id="1.10.630.10">
    <property type="entry name" value="Cytochrome P450"/>
    <property type="match status" value="1"/>
</dbReference>
<evidence type="ECO:0000256" key="5">
    <source>
        <dbReference type="ARBA" id="ARBA00010617"/>
    </source>
</evidence>
<sequence length="527" mass="60550">MFSRLLLLLENILDMVVSLPQALLAFVRDWLHFRKLANRFPGPSLGPTIARLFDSGFVRDPMNLLKWVMDDVMYRYPAGQVMLGPLRFIVLSEVNDLKSFLTNSKNQSKPKLMVDFGFYCLGRGLITINGSEWDYHHKILEPTFHRSLLKEYVKVFDQNSDVFIEKLSEHANDCAFDVKLLTETLEFDIVVETLFGVPSNQQTNPEKELFEYILKGQTELSHRVRCLWFFIEGIYKISSARRTALKYLNIGRSLQDTFVQQRKELLRARAESLWQKGNFKDENSQEATNDATREADADPNKKQFSTFIDALLQENERSISYQSVLDEMLTFLMAGFDTTSITLQFALYFLAKNPLVQEKALGELQNIFGSAGSTEVTPDTLQRMQYVEMIVKETLRMHPPVFFYSRKAGVDTPLVSSDLVVPAGATVIISPRTVHMDPKLYPDPHVFDPERFSPENSAKRHPFAFIPFAMGMRACLGRKFAMLSLKAVISKIIWNFRILPDETYEPELLWGLSMVTSNGMRIKLLKR</sequence>
<dbReference type="InterPro" id="IPR036396">
    <property type="entry name" value="Cyt_P450_sf"/>
</dbReference>
<dbReference type="GO" id="GO:0004497">
    <property type="term" value="F:monooxygenase activity"/>
    <property type="evidence" value="ECO:0007669"/>
    <property type="project" value="UniProtKB-KW"/>
</dbReference>